<protein>
    <submittedName>
        <fullName evidence="1">Uncharacterized protein</fullName>
    </submittedName>
</protein>
<sequence length="141" mass="16531">MIPCSVLITTDCNDYMTVEDFYQEKETANYIRNLESTPFYKLKENNHASQYYKRKKKQPWFIIGYNGILPIHLRRKIPCDNLYLHSPHLSKRKCFFVAVLLLLPIHYPASMPLLSDKSSVCCREECKSRCVRSVYVSGSQN</sequence>
<dbReference type="EMBL" id="RCHU02000001">
    <property type="protein sequence ID" value="KAL3612085.1"/>
    <property type="molecule type" value="Genomic_DNA"/>
</dbReference>
<organism evidence="1 2">
    <name type="scientific">Populus alba</name>
    <name type="common">White poplar</name>
    <dbReference type="NCBI Taxonomy" id="43335"/>
    <lineage>
        <taxon>Eukaryota</taxon>
        <taxon>Viridiplantae</taxon>
        <taxon>Streptophyta</taxon>
        <taxon>Embryophyta</taxon>
        <taxon>Tracheophyta</taxon>
        <taxon>Spermatophyta</taxon>
        <taxon>Magnoliopsida</taxon>
        <taxon>eudicotyledons</taxon>
        <taxon>Gunneridae</taxon>
        <taxon>Pentapetalae</taxon>
        <taxon>rosids</taxon>
        <taxon>fabids</taxon>
        <taxon>Malpighiales</taxon>
        <taxon>Salicaceae</taxon>
        <taxon>Saliceae</taxon>
        <taxon>Populus</taxon>
    </lineage>
</organism>
<accession>A0ACC4D4J8</accession>
<gene>
    <name evidence="1" type="ORF">D5086_003105</name>
</gene>
<dbReference type="Proteomes" id="UP000309997">
    <property type="component" value="Unassembled WGS sequence"/>
</dbReference>
<proteinExistence type="predicted"/>
<keyword evidence="2" id="KW-1185">Reference proteome</keyword>
<name>A0ACC4D4J8_POPAL</name>
<comment type="caution">
    <text evidence="1">The sequence shown here is derived from an EMBL/GenBank/DDBJ whole genome shotgun (WGS) entry which is preliminary data.</text>
</comment>
<evidence type="ECO:0000313" key="2">
    <source>
        <dbReference type="Proteomes" id="UP000309997"/>
    </source>
</evidence>
<reference evidence="1 2" key="1">
    <citation type="journal article" date="2024" name="Plant Biotechnol. J.">
        <title>Genome and CRISPR/Cas9 system of a widespread forest tree (Populus alba) in the world.</title>
        <authorList>
            <person name="Liu Y.J."/>
            <person name="Jiang P.F."/>
            <person name="Han X.M."/>
            <person name="Li X.Y."/>
            <person name="Wang H.M."/>
            <person name="Wang Y.J."/>
            <person name="Wang X.X."/>
            <person name="Zeng Q.Y."/>
        </authorList>
    </citation>
    <scope>NUCLEOTIDE SEQUENCE [LARGE SCALE GENOMIC DNA]</scope>
    <source>
        <strain evidence="2">cv. PAL-ZL1</strain>
    </source>
</reference>
<evidence type="ECO:0000313" key="1">
    <source>
        <dbReference type="EMBL" id="KAL3612085.1"/>
    </source>
</evidence>